<comment type="similarity">
    <text evidence="1">Belongs to the protease inhibitor I39 (alpha-2-macroglobulin) family.</text>
</comment>
<dbReference type="InterPro" id="IPR011626">
    <property type="entry name" value="Alpha-macroglobulin_TED"/>
</dbReference>
<feature type="domain" description="Alpha-2-macroglobulin bait region" evidence="8">
    <location>
        <begin position="457"/>
        <end position="593"/>
    </location>
</feature>
<evidence type="ECO:0000256" key="2">
    <source>
        <dbReference type="ARBA" id="ARBA00022690"/>
    </source>
</evidence>
<protein>
    <submittedName>
        <fullName evidence="10">Uncharacterized protein</fullName>
    </submittedName>
</protein>
<dbReference type="SUPFAM" id="SSF81296">
    <property type="entry name" value="E set domains"/>
    <property type="match status" value="1"/>
</dbReference>
<dbReference type="PANTHER" id="PTHR11412">
    <property type="entry name" value="MACROGLOBULIN / COMPLEMENT"/>
    <property type="match status" value="1"/>
</dbReference>
<accession>A0A182YTM8</accession>
<evidence type="ECO:0000259" key="8">
    <source>
        <dbReference type="SMART" id="SM01359"/>
    </source>
</evidence>
<dbReference type="AlphaFoldDB" id="A0A182YTM8"/>
<dbReference type="SMART" id="SM01360">
    <property type="entry name" value="A2M"/>
    <property type="match status" value="1"/>
</dbReference>
<dbReference type="InterPro" id="IPR050473">
    <property type="entry name" value="A2M/Complement_sys"/>
</dbReference>
<dbReference type="InterPro" id="IPR013783">
    <property type="entry name" value="Ig-like_fold"/>
</dbReference>
<evidence type="ECO:0000256" key="6">
    <source>
        <dbReference type="ARBA" id="ARBA00023180"/>
    </source>
</evidence>
<dbReference type="InterPro" id="IPR047565">
    <property type="entry name" value="Alpha-macroglob_thiol-ester_cl"/>
</dbReference>
<evidence type="ECO:0000259" key="9">
    <source>
        <dbReference type="SMART" id="SM01360"/>
    </source>
</evidence>
<evidence type="ECO:0000256" key="3">
    <source>
        <dbReference type="ARBA" id="ARBA00022729"/>
    </source>
</evidence>
<dbReference type="Pfam" id="PF00207">
    <property type="entry name" value="A2M"/>
    <property type="match status" value="1"/>
</dbReference>
<dbReference type="Pfam" id="PF17791">
    <property type="entry name" value="MG3"/>
    <property type="match status" value="1"/>
</dbReference>
<feature type="signal peptide" evidence="7">
    <location>
        <begin position="1"/>
        <end position="16"/>
    </location>
</feature>
<dbReference type="GO" id="GO:0004867">
    <property type="term" value="F:serine-type endopeptidase inhibitor activity"/>
    <property type="evidence" value="ECO:0007669"/>
    <property type="project" value="UniProtKB-KW"/>
</dbReference>
<keyword evidence="4" id="KW-0722">Serine protease inhibitor</keyword>
<dbReference type="SUPFAM" id="SSF48239">
    <property type="entry name" value="Terpenoid cyclases/Protein prenyltransferases"/>
    <property type="match status" value="1"/>
</dbReference>
<reference evidence="10" key="1">
    <citation type="submission" date="2020-05" db="UniProtKB">
        <authorList>
            <consortium name="EnsemblMetazoa"/>
        </authorList>
    </citation>
    <scope>IDENTIFICATION</scope>
    <source>
        <strain evidence="10">BB02</strain>
    </source>
</reference>
<dbReference type="VEuPathDB" id="VectorBase:BGLAX_035331"/>
<feature type="chain" id="PRO_5039909182" evidence="7">
    <location>
        <begin position="17"/>
        <end position="1064"/>
    </location>
</feature>
<dbReference type="Gene3D" id="2.60.40.1940">
    <property type="match status" value="1"/>
</dbReference>
<dbReference type="InterPro" id="IPR002890">
    <property type="entry name" value="MG2"/>
</dbReference>
<feature type="domain" description="Alpha-2-macroglobulin" evidence="9">
    <location>
        <begin position="691"/>
        <end position="782"/>
    </location>
</feature>
<evidence type="ECO:0000256" key="4">
    <source>
        <dbReference type="ARBA" id="ARBA00022900"/>
    </source>
</evidence>
<dbReference type="Gene3D" id="2.60.40.10">
    <property type="entry name" value="Immunoglobulins"/>
    <property type="match status" value="2"/>
</dbReference>
<dbReference type="PANTHER" id="PTHR11412:SF136">
    <property type="entry name" value="CD109 ANTIGEN"/>
    <property type="match status" value="1"/>
</dbReference>
<evidence type="ECO:0000313" key="10">
    <source>
        <dbReference type="EnsemblMetazoa" id="BGLB000023-PA"/>
    </source>
</evidence>
<dbReference type="Gene3D" id="2.60.40.1930">
    <property type="match status" value="2"/>
</dbReference>
<keyword evidence="3 7" id="KW-0732">Signal</keyword>
<evidence type="ECO:0000256" key="5">
    <source>
        <dbReference type="ARBA" id="ARBA00022966"/>
    </source>
</evidence>
<dbReference type="InterPro" id="IPR014756">
    <property type="entry name" value="Ig_E-set"/>
</dbReference>
<evidence type="ECO:0000256" key="7">
    <source>
        <dbReference type="SAM" id="SignalP"/>
    </source>
</evidence>
<dbReference type="InterPro" id="IPR001599">
    <property type="entry name" value="Macroglobln_a2"/>
</dbReference>
<keyword evidence="2" id="KW-0646">Protease inhibitor</keyword>
<dbReference type="SMART" id="SM01359">
    <property type="entry name" value="A2M_N_2"/>
    <property type="match status" value="1"/>
</dbReference>
<dbReference type="Gene3D" id="2.60.40.2950">
    <property type="match status" value="1"/>
</dbReference>
<evidence type="ECO:0000313" key="11">
    <source>
        <dbReference type="Proteomes" id="UP000076420"/>
    </source>
</evidence>
<organism evidence="10 11">
    <name type="scientific">Biomphalaria glabrata</name>
    <name type="common">Bloodfluke planorb</name>
    <name type="synonym">Freshwater snail</name>
    <dbReference type="NCBI Taxonomy" id="6526"/>
    <lineage>
        <taxon>Eukaryota</taxon>
        <taxon>Metazoa</taxon>
        <taxon>Spiralia</taxon>
        <taxon>Lophotrochozoa</taxon>
        <taxon>Mollusca</taxon>
        <taxon>Gastropoda</taxon>
        <taxon>Heterobranchia</taxon>
        <taxon>Euthyneura</taxon>
        <taxon>Panpulmonata</taxon>
        <taxon>Hygrophila</taxon>
        <taxon>Lymnaeoidea</taxon>
        <taxon>Planorbidae</taxon>
        <taxon>Biomphalaria</taxon>
    </lineage>
</organism>
<dbReference type="Pfam" id="PF01835">
    <property type="entry name" value="MG2"/>
    <property type="match status" value="1"/>
</dbReference>
<dbReference type="Pfam" id="PF07703">
    <property type="entry name" value="A2M_BRD"/>
    <property type="match status" value="1"/>
</dbReference>
<sequence length="1064" mass="116719">MWKLILIAVVTTSGRAQNIPDRQQAASNSTQRKSTWRDCTYMIIAPSKVRINMDLSLSVHILNASSNVMLLVTLSQGQKTVVSANKVFRQGAPEIFKIKLPADLPNSIYTLKVKGSGALTFNQSTDLSYNSKEAFSTFIQINKAIFKPDDTVNFRVFGIYPDLKSYSGPMDVSIYDANSNKIKQWNKVNPVNGVFTQKLVLSAQPVLGDWKIEAKANANFPCSNEQKLFTVAKYVLPKFKVEIVMPSFALTSDNDITVTIKSRYTYDKPVKGTADVLVKLYQFENSMPIDFAQSLPVTSLQMSINGEAKVTVPKDLINAKDKDVLIVIANVTESLTGNKMTAKNTVTFYDQGAQLEYPEINPKSFKPGLKYSAYLQITQPDGLPTTSITEPVRISWKVEKEKKPIDSIRVRLPKNGLVSFSVNVPLNASSLIISATFQGVTKELTVEPSYSPSSSYMQLALKTASVIRAGDVVFFEVTSTTPMTQLVYQVLSKGVIVKVGSENATSKFSHQFSVVSDSSMAPSARIVIYFYRRDGEIVIDSISFDVSGAFKNKVSFGFNSKSVEPGNNVTVTVRADPNSAAYLLAIDQSVLLIRGDNDVSSDDVFTDLKKYDTAADSADCSTCKSGLWPSWTLGGAVALEIFTKAGVVALTDAVIIQSKPSDENEDGIMQNPGAIMVPMVPKQIRQVFTETFLWSDLTIGVNGSASITATVPDTITSWVASAFAVNSESGLGIAPSQSYLRVFRPFFVSLNLPYSVIRGEHLVVQANVFNYMTEDMQVTVTLAASDKFYNIEIDANGANGLFQQSQSVKVIMVEAGEAISVYFPIFPHELGKTDIEVKAQSTSAADAVRRQLLVEAEGIPKTKNYPILIDLTEGRTSFSQTLNLPLPSNTVKDSQRTRFSVVGDLMGPTIAGLDALLQMPTGSGEQNMVNLAPNIYVVNYLQSVNQLSTDIKSKALNFMEKGYQRELMYRHPDGSFSNFGSNDTSDNIWLTAFVVKIFHQAQGHIYIDDNVLIEALQWIVTQQNPDGSFQLPSKGQAGSSVVLTLHVLISLFENEDVLAEHVSY</sequence>
<dbReference type="EnsemblMetazoa" id="BGLB000023-RA">
    <property type="protein sequence ID" value="BGLB000023-PA"/>
    <property type="gene ID" value="BGLB000023"/>
</dbReference>
<dbReference type="SMART" id="SM01419">
    <property type="entry name" value="Thiol-ester_cl"/>
    <property type="match status" value="1"/>
</dbReference>
<dbReference type="InterPro" id="IPR008930">
    <property type="entry name" value="Terpenoid_cyclase/PrenylTrfase"/>
</dbReference>
<name>A0A182YTM8_BIOGL</name>
<dbReference type="Proteomes" id="UP000076420">
    <property type="component" value="Unassembled WGS sequence"/>
</dbReference>
<dbReference type="Gene3D" id="1.50.10.20">
    <property type="match status" value="1"/>
</dbReference>
<dbReference type="InterPro" id="IPR011625">
    <property type="entry name" value="A2M_N_BRD"/>
</dbReference>
<dbReference type="FunFam" id="2.60.40.1930:FF:000001">
    <property type="entry name" value="CD109 isoform 3"/>
    <property type="match status" value="1"/>
</dbReference>
<evidence type="ECO:0000256" key="1">
    <source>
        <dbReference type="ARBA" id="ARBA00010952"/>
    </source>
</evidence>
<proteinExistence type="inferred from homology"/>
<keyword evidence="6" id="KW-0325">Glycoprotein</keyword>
<dbReference type="Pfam" id="PF07678">
    <property type="entry name" value="TED_complement"/>
    <property type="match status" value="1"/>
</dbReference>
<dbReference type="InterPro" id="IPR041555">
    <property type="entry name" value="MG3"/>
</dbReference>
<dbReference type="Gene3D" id="2.20.130.20">
    <property type="match status" value="2"/>
</dbReference>
<keyword evidence="5" id="KW-0882">Thioester bond</keyword>
<dbReference type="GO" id="GO:0005615">
    <property type="term" value="C:extracellular space"/>
    <property type="evidence" value="ECO:0007669"/>
    <property type="project" value="InterPro"/>
</dbReference>